<organism evidence="2 3">
    <name type="scientific">Flavobacterium reichenbachii</name>
    <dbReference type="NCBI Taxonomy" id="362418"/>
    <lineage>
        <taxon>Bacteria</taxon>
        <taxon>Pseudomonadati</taxon>
        <taxon>Bacteroidota</taxon>
        <taxon>Flavobacteriia</taxon>
        <taxon>Flavobacteriales</taxon>
        <taxon>Flavobacteriaceae</taxon>
        <taxon>Flavobacterium</taxon>
    </lineage>
</organism>
<dbReference type="OrthoDB" id="1443487at2"/>
<dbReference type="STRING" id="362418.IW19_11415"/>
<comment type="caution">
    <text evidence="2">The sequence shown here is derived from an EMBL/GenBank/DDBJ whole genome shotgun (WGS) entry which is preliminary data.</text>
</comment>
<proteinExistence type="predicted"/>
<dbReference type="eggNOG" id="ENOG50335KD">
    <property type="taxonomic scope" value="Bacteria"/>
</dbReference>
<evidence type="ECO:0000313" key="3">
    <source>
        <dbReference type="Proteomes" id="UP000028715"/>
    </source>
</evidence>
<protein>
    <submittedName>
        <fullName evidence="2">Uncharacterized protein</fullName>
    </submittedName>
</protein>
<gene>
    <name evidence="2" type="ORF">IW19_11415</name>
</gene>
<dbReference type="RefSeq" id="WP_035684207.1">
    <property type="nucleotide sequence ID" value="NZ_JPRL01000001.1"/>
</dbReference>
<feature type="region of interest" description="Disordered" evidence="1">
    <location>
        <begin position="106"/>
        <end position="131"/>
    </location>
</feature>
<evidence type="ECO:0000256" key="1">
    <source>
        <dbReference type="SAM" id="MobiDB-lite"/>
    </source>
</evidence>
<dbReference type="Proteomes" id="UP000028715">
    <property type="component" value="Unassembled WGS sequence"/>
</dbReference>
<reference evidence="2 3" key="1">
    <citation type="submission" date="2014-07" db="EMBL/GenBank/DDBJ databases">
        <title>Genome of Flavobacterium reichenbachii LMG 25512.</title>
        <authorList>
            <person name="Stropko S.J."/>
            <person name="Pipes S.E."/>
            <person name="Newman J.D."/>
        </authorList>
    </citation>
    <scope>NUCLEOTIDE SEQUENCE [LARGE SCALE GENOMIC DNA]</scope>
    <source>
        <strain evidence="2 3">LMG 25512</strain>
    </source>
</reference>
<evidence type="ECO:0000313" key="2">
    <source>
        <dbReference type="EMBL" id="KFF06098.1"/>
    </source>
</evidence>
<dbReference type="AlphaFoldDB" id="A0A085ZNT4"/>
<dbReference type="EMBL" id="JPRL01000001">
    <property type="protein sequence ID" value="KFF06098.1"/>
    <property type="molecule type" value="Genomic_DNA"/>
</dbReference>
<accession>A0A085ZNT4</accession>
<name>A0A085ZNT4_9FLAO</name>
<sequence>MGTIYDINTLNQRIQLLENRQDEEWCAIKDEIDDIKENLKPLNLIRNTVEEINETIGFKSNLAQSVMSIGIGYLAKRFIVGKSDTMFKGILGSVLQLIVTNLVSKPHESSESSNEENEQKEESLQYESSQE</sequence>
<keyword evidence="3" id="KW-1185">Reference proteome</keyword>